<proteinExistence type="predicted"/>
<sequence length="564" mass="63937">MNTHRPSKEQRLHSGIEIVPRTLSPTSDNTAALLLGELIPCGSDLEDRKFVALSAESKFLRRLVFKYYAVLALPSTLDHFFVEPRDHNLVTLPSNLSLKFSTSSTIYHRLDTTQKYNTLINLTVIVAYPVLFAANMPPAKPKGHKNLETMAQKTPVNRRRTSLPTREDSVGEESFDESNYSENDDDDDDGESFSGSSSSSEVRSKSDTTATNTFKPSIVSQRRYIPDFDSLPNTGVWISPAPSRHTEFKQVVVRTTKCDICNQKVEVQDKEEDGKVMQRCRCCNIQFCQDCVLRVSDDKIHFPVLAELEWEAKTKVNAITRGHNGFRDHMFHKPRSEPKPVRPMTASERLANSRAIASGKFSNMVVNTPTPLRPSRAKTNKAVAKKSKKRQLPPGYAAEEGDTHYELDWDWIQKLPIEEQRKERKEAAQRNLLRKPTLETMEDPGTDEAEIEPPQKTRTPLPNAPKRRKVATRTPATRRRNGKSTNTVAATSDVETPRTQPPRNILDSLSQAGQVTRENRQDMSERSDENERGMTPSHDDFDNEDCIRVEANEAEEDEYEPEDN</sequence>
<gene>
    <name evidence="2" type="ORF">BCON_0008g00020</name>
</gene>
<feature type="region of interest" description="Disordered" evidence="1">
    <location>
        <begin position="364"/>
        <end position="399"/>
    </location>
</feature>
<feature type="compositionally biased region" description="Low complexity" evidence="1">
    <location>
        <begin position="192"/>
        <end position="201"/>
    </location>
</feature>
<organism evidence="2 3">
    <name type="scientific">Botryotinia convoluta</name>
    <dbReference type="NCBI Taxonomy" id="54673"/>
    <lineage>
        <taxon>Eukaryota</taxon>
        <taxon>Fungi</taxon>
        <taxon>Dikarya</taxon>
        <taxon>Ascomycota</taxon>
        <taxon>Pezizomycotina</taxon>
        <taxon>Leotiomycetes</taxon>
        <taxon>Helotiales</taxon>
        <taxon>Sclerotiniaceae</taxon>
        <taxon>Botryotinia</taxon>
    </lineage>
</organism>
<accession>A0A4Z1IS19</accession>
<reference evidence="2 3" key="1">
    <citation type="submission" date="2017-12" db="EMBL/GenBank/DDBJ databases">
        <title>Comparative genomics of Botrytis spp.</title>
        <authorList>
            <person name="Valero-Jimenez C.A."/>
            <person name="Tapia P."/>
            <person name="Veloso J."/>
            <person name="Silva-Moreno E."/>
            <person name="Staats M."/>
            <person name="Valdes J.H."/>
            <person name="Van Kan J.A.L."/>
        </authorList>
    </citation>
    <scope>NUCLEOTIDE SEQUENCE [LARGE SCALE GENOMIC DNA]</scope>
    <source>
        <strain evidence="2 3">MUCL11595</strain>
    </source>
</reference>
<feature type="compositionally biased region" description="Basic residues" evidence="1">
    <location>
        <begin position="375"/>
        <end position="391"/>
    </location>
</feature>
<feature type="compositionally biased region" description="Polar residues" evidence="1">
    <location>
        <begin position="483"/>
        <end position="516"/>
    </location>
</feature>
<comment type="caution">
    <text evidence="2">The sequence shown here is derived from an EMBL/GenBank/DDBJ whole genome shotgun (WGS) entry which is preliminary data.</text>
</comment>
<feature type="region of interest" description="Disordered" evidence="1">
    <location>
        <begin position="139"/>
        <end position="210"/>
    </location>
</feature>
<keyword evidence="3" id="KW-1185">Reference proteome</keyword>
<feature type="compositionally biased region" description="Acidic residues" evidence="1">
    <location>
        <begin position="552"/>
        <end position="564"/>
    </location>
</feature>
<dbReference type="EMBL" id="PQXN01000008">
    <property type="protein sequence ID" value="TGO64155.1"/>
    <property type="molecule type" value="Genomic_DNA"/>
</dbReference>
<protein>
    <submittedName>
        <fullName evidence="2">Uncharacterized protein</fullName>
    </submittedName>
</protein>
<feature type="compositionally biased region" description="Acidic residues" evidence="1">
    <location>
        <begin position="440"/>
        <end position="451"/>
    </location>
</feature>
<dbReference type="OrthoDB" id="4755622at2759"/>
<feature type="compositionally biased region" description="Acidic residues" evidence="1">
    <location>
        <begin position="182"/>
        <end position="191"/>
    </location>
</feature>
<dbReference type="AlphaFoldDB" id="A0A4Z1IS19"/>
<feature type="compositionally biased region" description="Basic and acidic residues" evidence="1">
    <location>
        <begin position="517"/>
        <end position="551"/>
    </location>
</feature>
<feature type="compositionally biased region" description="Basic residues" evidence="1">
    <location>
        <begin position="465"/>
        <end position="482"/>
    </location>
</feature>
<evidence type="ECO:0000313" key="3">
    <source>
        <dbReference type="Proteomes" id="UP000297527"/>
    </source>
</evidence>
<feature type="region of interest" description="Disordered" evidence="1">
    <location>
        <begin position="422"/>
        <end position="564"/>
    </location>
</feature>
<evidence type="ECO:0000256" key="1">
    <source>
        <dbReference type="SAM" id="MobiDB-lite"/>
    </source>
</evidence>
<dbReference type="Proteomes" id="UP000297527">
    <property type="component" value="Unassembled WGS sequence"/>
</dbReference>
<name>A0A4Z1IS19_9HELO</name>
<evidence type="ECO:0000313" key="2">
    <source>
        <dbReference type="EMBL" id="TGO64155.1"/>
    </source>
</evidence>